<protein>
    <submittedName>
        <fullName evidence="12">Rod shape-determining protein RodA</fullName>
    </submittedName>
</protein>
<dbReference type="PANTHER" id="PTHR30474">
    <property type="entry name" value="CELL CYCLE PROTEIN"/>
    <property type="match status" value="1"/>
</dbReference>
<evidence type="ECO:0000256" key="3">
    <source>
        <dbReference type="ARBA" id="ARBA00022676"/>
    </source>
</evidence>
<dbReference type="PANTHER" id="PTHR30474:SF1">
    <property type="entry name" value="PEPTIDOGLYCAN GLYCOSYLTRANSFERASE MRDB"/>
    <property type="match status" value="1"/>
</dbReference>
<dbReference type="GO" id="GO:0071555">
    <property type="term" value="P:cell wall organization"/>
    <property type="evidence" value="ECO:0007669"/>
    <property type="project" value="UniProtKB-KW"/>
</dbReference>
<evidence type="ECO:0000256" key="7">
    <source>
        <dbReference type="ARBA" id="ARBA00022984"/>
    </source>
</evidence>
<dbReference type="GO" id="GO:0009252">
    <property type="term" value="P:peptidoglycan biosynthetic process"/>
    <property type="evidence" value="ECO:0007669"/>
    <property type="project" value="UniProtKB-KW"/>
</dbReference>
<dbReference type="PROSITE" id="PS00428">
    <property type="entry name" value="FTSW_RODA_SPOVE"/>
    <property type="match status" value="1"/>
</dbReference>
<feature type="transmembrane region" description="Helical" evidence="11">
    <location>
        <begin position="133"/>
        <end position="151"/>
    </location>
</feature>
<evidence type="ECO:0000256" key="9">
    <source>
        <dbReference type="ARBA" id="ARBA00023136"/>
    </source>
</evidence>
<dbReference type="HAMAP" id="MF_02079">
    <property type="entry name" value="PGT_RodA"/>
    <property type="match status" value="1"/>
</dbReference>
<evidence type="ECO:0000313" key="12">
    <source>
        <dbReference type="EMBL" id="VAW33851.1"/>
    </source>
</evidence>
<keyword evidence="3" id="KW-0328">Glycosyltransferase</keyword>
<dbReference type="EMBL" id="UOEW01000044">
    <property type="protein sequence ID" value="VAW33851.1"/>
    <property type="molecule type" value="Genomic_DNA"/>
</dbReference>
<feature type="transmembrane region" description="Helical" evidence="11">
    <location>
        <begin position="71"/>
        <end position="91"/>
    </location>
</feature>
<dbReference type="GO" id="GO:0051301">
    <property type="term" value="P:cell division"/>
    <property type="evidence" value="ECO:0007669"/>
    <property type="project" value="InterPro"/>
</dbReference>
<keyword evidence="5 11" id="KW-0812">Transmembrane</keyword>
<keyword evidence="10" id="KW-0961">Cell wall biogenesis/degradation</keyword>
<sequence>MIFNRHFHHNKRHYIDWWLLAFIVLLMCYGLIVLYSAGGWVLVKKQMIRLALGMIVMLLLAQVKPEKLASFTPWLYLLTIFLLVGVLFFGYESKGAQRWLKIGIRFQPSELAKLTIPLVLAWFYRYQILPPSFKSICISLLLLLIPVMLIFSQPDLGTSILVAISGLFVLFLAGLSWKYIVGGIVAVASAAPVMWAFLLKDYQKRRILTFLNPESDTLGSSWNIIQSKIAIGSGGLFGKGWQNGSQTQLDFLPEHSTDFILSVLSEEFGLVGVIILLLIYLAIILRGLYIAVQAKDTFNRLFAGALTLTFFVYLFINAGMISGLLPVVGVPLPLVSYGGTAIITLMAAFGMIMSVHNHRKLLKS</sequence>
<feature type="transmembrane region" description="Helical" evidence="11">
    <location>
        <begin position="334"/>
        <end position="355"/>
    </location>
</feature>
<feature type="transmembrane region" description="Helical" evidence="11">
    <location>
        <begin position="301"/>
        <end position="328"/>
    </location>
</feature>
<evidence type="ECO:0000256" key="1">
    <source>
        <dbReference type="ARBA" id="ARBA00004141"/>
    </source>
</evidence>
<feature type="transmembrane region" description="Helical" evidence="11">
    <location>
        <begin position="156"/>
        <end position="173"/>
    </location>
</feature>
<keyword evidence="8 11" id="KW-1133">Transmembrane helix</keyword>
<evidence type="ECO:0000256" key="11">
    <source>
        <dbReference type="SAM" id="Phobius"/>
    </source>
</evidence>
<dbReference type="GO" id="GO:0005886">
    <property type="term" value="C:plasma membrane"/>
    <property type="evidence" value="ECO:0007669"/>
    <property type="project" value="TreeGrafter"/>
</dbReference>
<dbReference type="NCBIfam" id="TIGR02210">
    <property type="entry name" value="rodA_shape"/>
    <property type="match status" value="1"/>
</dbReference>
<gene>
    <name evidence="12" type="ORF">MNBD_GAMMA01-2095</name>
</gene>
<proteinExistence type="inferred from homology"/>
<evidence type="ECO:0000256" key="5">
    <source>
        <dbReference type="ARBA" id="ARBA00022692"/>
    </source>
</evidence>
<evidence type="ECO:0000256" key="8">
    <source>
        <dbReference type="ARBA" id="ARBA00022989"/>
    </source>
</evidence>
<feature type="transmembrane region" description="Helical" evidence="11">
    <location>
        <begin position="17"/>
        <end position="35"/>
    </location>
</feature>
<keyword evidence="9 11" id="KW-0472">Membrane</keyword>
<dbReference type="GO" id="GO:0016757">
    <property type="term" value="F:glycosyltransferase activity"/>
    <property type="evidence" value="ECO:0007669"/>
    <property type="project" value="UniProtKB-KW"/>
</dbReference>
<feature type="transmembrane region" description="Helical" evidence="11">
    <location>
        <begin position="268"/>
        <end position="289"/>
    </location>
</feature>
<keyword evidence="7" id="KW-0573">Peptidoglycan synthesis</keyword>
<organism evidence="12">
    <name type="scientific">hydrothermal vent metagenome</name>
    <dbReference type="NCBI Taxonomy" id="652676"/>
    <lineage>
        <taxon>unclassified sequences</taxon>
        <taxon>metagenomes</taxon>
        <taxon>ecological metagenomes</taxon>
    </lineage>
</organism>
<dbReference type="GO" id="GO:0008360">
    <property type="term" value="P:regulation of cell shape"/>
    <property type="evidence" value="ECO:0007669"/>
    <property type="project" value="UniProtKB-KW"/>
</dbReference>
<dbReference type="InterPro" id="IPR001182">
    <property type="entry name" value="FtsW/RodA"/>
</dbReference>
<dbReference type="GO" id="GO:0015648">
    <property type="term" value="F:lipid-linked peptidoglycan transporter activity"/>
    <property type="evidence" value="ECO:0007669"/>
    <property type="project" value="TreeGrafter"/>
</dbReference>
<dbReference type="GO" id="GO:0032153">
    <property type="term" value="C:cell division site"/>
    <property type="evidence" value="ECO:0007669"/>
    <property type="project" value="TreeGrafter"/>
</dbReference>
<evidence type="ECO:0000256" key="2">
    <source>
        <dbReference type="ARBA" id="ARBA00022475"/>
    </source>
</evidence>
<name>A0A3B0URX9_9ZZZZ</name>
<evidence type="ECO:0000256" key="10">
    <source>
        <dbReference type="ARBA" id="ARBA00023316"/>
    </source>
</evidence>
<dbReference type="AlphaFoldDB" id="A0A3B0URX9"/>
<feature type="transmembrane region" description="Helical" evidence="11">
    <location>
        <begin position="179"/>
        <end position="199"/>
    </location>
</feature>
<keyword evidence="6" id="KW-0133">Cell shape</keyword>
<reference evidence="12" key="1">
    <citation type="submission" date="2018-06" db="EMBL/GenBank/DDBJ databases">
        <authorList>
            <person name="Zhirakovskaya E."/>
        </authorList>
    </citation>
    <scope>NUCLEOTIDE SEQUENCE</scope>
</reference>
<dbReference type="Pfam" id="PF01098">
    <property type="entry name" value="FTSW_RODA_SPOVE"/>
    <property type="match status" value="1"/>
</dbReference>
<accession>A0A3B0URX9</accession>
<dbReference type="InterPro" id="IPR011923">
    <property type="entry name" value="RodA/MrdB"/>
</dbReference>
<evidence type="ECO:0000256" key="6">
    <source>
        <dbReference type="ARBA" id="ARBA00022960"/>
    </source>
</evidence>
<keyword evidence="2" id="KW-1003">Cell membrane</keyword>
<keyword evidence="4" id="KW-0808">Transferase</keyword>
<dbReference type="InterPro" id="IPR018365">
    <property type="entry name" value="Cell_cycle_FtsW-rel_CS"/>
</dbReference>
<evidence type="ECO:0000256" key="4">
    <source>
        <dbReference type="ARBA" id="ARBA00022679"/>
    </source>
</evidence>
<comment type="subcellular location">
    <subcellularLocation>
        <location evidence="1">Membrane</location>
        <topology evidence="1">Multi-pass membrane protein</topology>
    </subcellularLocation>
</comment>